<dbReference type="RefSeq" id="WP_048185899.1">
    <property type="nucleotide sequence ID" value="NZ_CP009508.1"/>
</dbReference>
<dbReference type="Pfam" id="PF13439">
    <property type="entry name" value="Glyco_transf_4"/>
    <property type="match status" value="1"/>
</dbReference>
<dbReference type="EC" id="2.4.1.-" evidence="3"/>
<dbReference type="KEGG" id="msj:MSSAC_1846"/>
<dbReference type="STRING" id="1434118.MSSAC_1846"/>
<feature type="domain" description="Glycosyl transferase family 1" evidence="1">
    <location>
        <begin position="208"/>
        <end position="375"/>
    </location>
</feature>
<organism evidence="3 4">
    <name type="scientific">Methanosarcina siciliae C2J</name>
    <dbReference type="NCBI Taxonomy" id="1434118"/>
    <lineage>
        <taxon>Archaea</taxon>
        <taxon>Methanobacteriati</taxon>
        <taxon>Methanobacteriota</taxon>
        <taxon>Stenosarchaea group</taxon>
        <taxon>Methanomicrobia</taxon>
        <taxon>Methanosarcinales</taxon>
        <taxon>Methanosarcinaceae</taxon>
        <taxon>Methanosarcina</taxon>
    </lineage>
</organism>
<reference evidence="3 4" key="1">
    <citation type="submission" date="2014-07" db="EMBL/GenBank/DDBJ databases">
        <title>Methanogenic archaea and the global carbon cycle.</title>
        <authorList>
            <person name="Henriksen J.R."/>
            <person name="Luke J."/>
            <person name="Reinhart S."/>
            <person name="Benedict M.N."/>
            <person name="Youngblut N.D."/>
            <person name="Metcalf M.E."/>
            <person name="Whitaker R.J."/>
            <person name="Metcalf W.W."/>
        </authorList>
    </citation>
    <scope>NUCLEOTIDE SEQUENCE [LARGE SCALE GENOMIC DNA]</scope>
    <source>
        <strain evidence="3 4">C2J</strain>
    </source>
</reference>
<accession>A0A0E3LD06</accession>
<sequence length="409" mass="47194">MKVCIVCYGLREYNIRLQPWRYISEIASGIYQKNIDVTIITDGSLEREIFQHIPIINIKRLRKLPFQFNRELISVIQSEKPDVILWSVTALDYLYLNMFKQINIPIIGMFTGPIYKLSDITRIGTYVIIKNIKFLSTHVICASLPPFFIRNLVNSPYCNKIFVMSRKNKEIIIEIGGNREKVVHIPAGIDEYEFEMYEDYSSIISRYHLDEKSFNILYFGSPLSIRGIDHLIKSISKVRSVYPCIKLLILSRRRNNELNNEEINLQNLILKLDIEKNVHIISGFLDKDEVKKFIGFSDLIVLPFKIVPSDVPTSVLESMAMGKVVVSTDIDGIPELLENGRGFVVQPNKEEDLVEKIFFSIKNQDIIKNMGEKAASHMQTHPKWSEVSELALSEVTKIFDKRSQSEVNL</sequence>
<dbReference type="EMBL" id="CP009508">
    <property type="protein sequence ID" value="AKB36436.1"/>
    <property type="molecule type" value="Genomic_DNA"/>
</dbReference>
<gene>
    <name evidence="3" type="ORF">MSSAC_1846</name>
</gene>
<dbReference type="Gene3D" id="3.40.50.2000">
    <property type="entry name" value="Glycogen Phosphorylase B"/>
    <property type="match status" value="2"/>
</dbReference>
<dbReference type="CDD" id="cd03801">
    <property type="entry name" value="GT4_PimA-like"/>
    <property type="match status" value="1"/>
</dbReference>
<evidence type="ECO:0000313" key="3">
    <source>
        <dbReference type="EMBL" id="AKB36436.1"/>
    </source>
</evidence>
<dbReference type="GO" id="GO:0016757">
    <property type="term" value="F:glycosyltransferase activity"/>
    <property type="evidence" value="ECO:0007669"/>
    <property type="project" value="UniProtKB-KW"/>
</dbReference>
<dbReference type="HOGENOM" id="CLU_711282_0_0_2"/>
<dbReference type="Pfam" id="PF00534">
    <property type="entry name" value="Glycos_transf_1"/>
    <property type="match status" value="1"/>
</dbReference>
<dbReference type="AlphaFoldDB" id="A0A0E3LD06"/>
<evidence type="ECO:0000259" key="1">
    <source>
        <dbReference type="Pfam" id="PF00534"/>
    </source>
</evidence>
<keyword evidence="3" id="KW-0328">Glycosyltransferase</keyword>
<keyword evidence="3" id="KW-0808">Transferase</keyword>
<dbReference type="InterPro" id="IPR028098">
    <property type="entry name" value="Glyco_trans_4-like_N"/>
</dbReference>
<proteinExistence type="predicted"/>
<feature type="domain" description="Glycosyltransferase subfamily 4-like N-terminal" evidence="2">
    <location>
        <begin position="21"/>
        <end position="190"/>
    </location>
</feature>
<dbReference type="SUPFAM" id="SSF53756">
    <property type="entry name" value="UDP-Glycosyltransferase/glycogen phosphorylase"/>
    <property type="match status" value="1"/>
</dbReference>
<evidence type="ECO:0000259" key="2">
    <source>
        <dbReference type="Pfam" id="PF13439"/>
    </source>
</evidence>
<evidence type="ECO:0000313" key="4">
    <source>
        <dbReference type="Proteomes" id="UP000033123"/>
    </source>
</evidence>
<name>A0A0E3LD06_9EURY</name>
<dbReference type="GeneID" id="24871456"/>
<dbReference type="Proteomes" id="UP000033123">
    <property type="component" value="Chromosome"/>
</dbReference>
<dbReference type="PATRIC" id="fig|1434118.4.peg.2353"/>
<dbReference type="PANTHER" id="PTHR12526:SF630">
    <property type="entry name" value="GLYCOSYLTRANSFERASE"/>
    <property type="match status" value="1"/>
</dbReference>
<dbReference type="PANTHER" id="PTHR12526">
    <property type="entry name" value="GLYCOSYLTRANSFERASE"/>
    <property type="match status" value="1"/>
</dbReference>
<protein>
    <submittedName>
        <fullName evidence="3">Glycosyltransferase</fullName>
        <ecNumber evidence="3">2.4.1.-</ecNumber>
    </submittedName>
</protein>
<dbReference type="InterPro" id="IPR001296">
    <property type="entry name" value="Glyco_trans_1"/>
</dbReference>